<dbReference type="InterPro" id="IPR038729">
    <property type="entry name" value="Rad50/SbcC_AAA"/>
</dbReference>
<organism evidence="17 18">
    <name type="scientific">Coccomyxa subellipsoidea</name>
    <dbReference type="NCBI Taxonomy" id="248742"/>
    <lineage>
        <taxon>Eukaryota</taxon>
        <taxon>Viridiplantae</taxon>
        <taxon>Chlorophyta</taxon>
        <taxon>core chlorophytes</taxon>
        <taxon>Trebouxiophyceae</taxon>
        <taxon>Trebouxiophyceae incertae sedis</taxon>
        <taxon>Coccomyxaceae</taxon>
        <taxon>Coccomyxa</taxon>
    </lineage>
</organism>
<keyword evidence="10 14" id="KW-0175">Coiled coil</keyword>
<comment type="catalytic activity">
    <reaction evidence="13">
        <text>ATP + H2O = ADP + phosphate + H(+)</text>
        <dbReference type="Rhea" id="RHEA:13065"/>
        <dbReference type="ChEBI" id="CHEBI:15377"/>
        <dbReference type="ChEBI" id="CHEBI:15378"/>
        <dbReference type="ChEBI" id="CHEBI:30616"/>
        <dbReference type="ChEBI" id="CHEBI:43474"/>
        <dbReference type="ChEBI" id="CHEBI:456216"/>
    </reaction>
</comment>
<evidence type="ECO:0000256" key="9">
    <source>
        <dbReference type="ARBA" id="ARBA00022833"/>
    </source>
</evidence>
<dbReference type="Pfam" id="PF13476">
    <property type="entry name" value="AAA_23"/>
    <property type="match status" value="1"/>
</dbReference>
<evidence type="ECO:0000256" key="2">
    <source>
        <dbReference type="ARBA" id="ARBA00004123"/>
    </source>
</evidence>
<evidence type="ECO:0000313" key="17">
    <source>
        <dbReference type="EMBL" id="KAK9917999.1"/>
    </source>
</evidence>
<dbReference type="PANTHER" id="PTHR18867">
    <property type="entry name" value="RAD50"/>
    <property type="match status" value="1"/>
</dbReference>
<evidence type="ECO:0000256" key="14">
    <source>
        <dbReference type="SAM" id="Coils"/>
    </source>
</evidence>
<keyword evidence="18" id="KW-1185">Reference proteome</keyword>
<comment type="cofactor">
    <cofactor evidence="1">
        <name>Zn(2+)</name>
        <dbReference type="ChEBI" id="CHEBI:29105"/>
    </cofactor>
</comment>
<keyword evidence="7" id="KW-0227">DNA damage</keyword>
<feature type="coiled-coil region" evidence="14">
    <location>
        <begin position="335"/>
        <end position="362"/>
    </location>
</feature>
<feature type="compositionally biased region" description="Basic and acidic residues" evidence="15">
    <location>
        <begin position="985"/>
        <end position="998"/>
    </location>
</feature>
<dbReference type="Gene3D" id="3.40.50.300">
    <property type="entry name" value="P-loop containing nucleotide triphosphate hydrolases"/>
    <property type="match status" value="2"/>
</dbReference>
<evidence type="ECO:0000256" key="15">
    <source>
        <dbReference type="SAM" id="MobiDB-lite"/>
    </source>
</evidence>
<accession>A0ABR2Z256</accession>
<sequence length="1326" mass="150040">MCTIDKMLIKGIRSFNPDNQHVIEFYKPLTLIVGQNGAGKTTIIECLKQACTGDLPPNTRSGQSFIHDPKIAGENEVKAQIKLRFKTATGQPVVIIRAFQLTQKKTSLQFKALDQTLQTINRDTNRKEALSYRCADMDRIVPSLMGVSKAILENVIFVHQEESNWPLAEGQTLKKKFDDIFAATKYTKALEQLRKLRTEKMAEVKEFKLRLEHLRTHKDNAARLRRDVEEGEAQERKLLDNIRALDEQINQLQQVLDGINTQLTRIADCSEEQRIIETRLEVTARTNAETRARLAAAYGEDDLGASVEELEGFAHQLEPTIRDSSNKLRTREMDLQGARMNVEAEREQYERAMQKLSRLTAGAEAHMRNVADRDRFIRELAMRNGLMQLPANGPLTPGNASGMKRAMQDFESKLTQELQQLKAANASKDDEMGRQVDGVTTQLAGAREGVRAKQDFIRTSESTISRLQAEISSGGQRAVSRAMLEEVKERERQAEAQVSARQTALEKAGLDKELQRLSNELSQLQGKTSALRQERERLAVEADKGTRLRMRRQDVIAKEAELDELIQSHRSRLESFLKSRGRGLPQPQELKAAAEVALQQLKQDLDSKAAALRAAQSKHSGTEALLKSARSQLQAASDECRGLQQKIQQGLAHLYKQKLEDSAFVDRMAKEERQHKDTSTKAARVTALSVNIVHFKKTAVEHHKCQICNRPLNQQELQNFLQYQEDQFKELPAMTAQFDRELAEVGARLQALHELQPTSVRCQALSQKDIPQLRQRLQELQTTAEHDAGALETASADSAEAQHTYQEAQKLHAEVVWRIDRLAAELADAQGDVAQLSAQARSSGSPRTVGDVDADMEALENQRTGLEREKDTAMRKLERLRNEVNSATHEWHQVREEAMRKVAAAERRAQLDAQVKDLETQCAAAVCQIEELRRQMQPLEAERAQRVKERGEQRASARARETEAEGRLREANAAASELRAKLRPVEEYTSSDKEEQLRRAGTGMDASKQRLEANDERVKAITKEIERLQADVKNHDDLKRQLEECMAYQKNVILEKELQARHAKVTADIGSLGDHEKIQEEYGQLEIKRKKLCRDQDMARGSLGTVREGMKRAKENLSAKEYRDIDNKHRKQLIELKTTEMAASDLDKYHKALEKALLAFHTSKMADINKIVKELWQKTYRNQDIDYIQIVADADHGAARSYNYRVVMVAGGAELDMRGRCSAGQKVLACLVIRLALAETFCLNCGILALDEPTTNLDEANSASLADALRQIMAQRAAQANFQLVIITHDERFAHMIGTREHTEFMWRITKDQDQHSHIAQEPLLE</sequence>
<feature type="coiled-coil region" evidence="14">
    <location>
        <begin position="591"/>
        <end position="646"/>
    </location>
</feature>
<comment type="subcellular location">
    <subcellularLocation>
        <location evidence="3">Chromosome</location>
    </subcellularLocation>
    <subcellularLocation>
        <location evidence="2">Nucleus</location>
    </subcellularLocation>
</comment>
<evidence type="ECO:0000256" key="11">
    <source>
        <dbReference type="ARBA" id="ARBA00023204"/>
    </source>
</evidence>
<feature type="coiled-coil region" evidence="14">
    <location>
        <begin position="500"/>
        <end position="541"/>
    </location>
</feature>
<evidence type="ECO:0000259" key="16">
    <source>
        <dbReference type="Pfam" id="PF13476"/>
    </source>
</evidence>
<dbReference type="Gene3D" id="1.10.287.1490">
    <property type="match status" value="1"/>
</dbReference>
<dbReference type="EMBL" id="JALJOT010000001">
    <property type="protein sequence ID" value="KAK9917999.1"/>
    <property type="molecule type" value="Genomic_DNA"/>
</dbReference>
<comment type="caution">
    <text evidence="17">The sequence shown here is derived from an EMBL/GenBank/DDBJ whole genome shotgun (WGS) entry which is preliminary data.</text>
</comment>
<protein>
    <recommendedName>
        <fullName evidence="16">Rad50/SbcC-type AAA domain-containing protein</fullName>
    </recommendedName>
</protein>
<dbReference type="PANTHER" id="PTHR18867:SF12">
    <property type="entry name" value="DNA REPAIR PROTEIN RAD50"/>
    <property type="match status" value="1"/>
</dbReference>
<feature type="coiled-coil region" evidence="14">
    <location>
        <begin position="190"/>
        <end position="262"/>
    </location>
</feature>
<evidence type="ECO:0000256" key="12">
    <source>
        <dbReference type="ARBA" id="ARBA00023242"/>
    </source>
</evidence>
<evidence type="ECO:0000256" key="6">
    <source>
        <dbReference type="ARBA" id="ARBA00022723"/>
    </source>
</evidence>
<proteinExistence type="inferred from homology"/>
<keyword evidence="5" id="KW-0158">Chromosome</keyword>
<keyword evidence="12" id="KW-0539">Nucleus</keyword>
<comment type="similarity">
    <text evidence="4">Belongs to the SMC family. RAD50 subfamily.</text>
</comment>
<evidence type="ECO:0000256" key="3">
    <source>
        <dbReference type="ARBA" id="ARBA00004286"/>
    </source>
</evidence>
<feature type="region of interest" description="Disordered" evidence="15">
    <location>
        <begin position="945"/>
        <end position="969"/>
    </location>
</feature>
<evidence type="ECO:0000256" key="7">
    <source>
        <dbReference type="ARBA" id="ARBA00022763"/>
    </source>
</evidence>
<dbReference type="InterPro" id="IPR004584">
    <property type="entry name" value="Rad50_eukaryotes"/>
</dbReference>
<evidence type="ECO:0000313" key="18">
    <source>
        <dbReference type="Proteomes" id="UP001491310"/>
    </source>
</evidence>
<evidence type="ECO:0000256" key="8">
    <source>
        <dbReference type="ARBA" id="ARBA00022801"/>
    </source>
</evidence>
<keyword evidence="9" id="KW-0862">Zinc</keyword>
<feature type="coiled-coil region" evidence="14">
    <location>
        <begin position="1011"/>
        <end position="1045"/>
    </location>
</feature>
<dbReference type="InterPro" id="IPR027417">
    <property type="entry name" value="P-loop_NTPase"/>
</dbReference>
<dbReference type="NCBIfam" id="TIGR00606">
    <property type="entry name" value="rad50"/>
    <property type="match status" value="1"/>
</dbReference>
<reference evidence="17 18" key="1">
    <citation type="journal article" date="2024" name="Nat. Commun.">
        <title>Phylogenomics reveals the evolutionary origins of lichenization in chlorophyte algae.</title>
        <authorList>
            <person name="Puginier C."/>
            <person name="Libourel C."/>
            <person name="Otte J."/>
            <person name="Skaloud P."/>
            <person name="Haon M."/>
            <person name="Grisel S."/>
            <person name="Petersen M."/>
            <person name="Berrin J.G."/>
            <person name="Delaux P.M."/>
            <person name="Dal Grande F."/>
            <person name="Keller J."/>
        </authorList>
    </citation>
    <scope>NUCLEOTIDE SEQUENCE [LARGE SCALE GENOMIC DNA]</scope>
    <source>
        <strain evidence="17 18">SAG 216-7</strain>
    </source>
</reference>
<keyword evidence="8" id="KW-0378">Hydrolase</keyword>
<evidence type="ECO:0000256" key="4">
    <source>
        <dbReference type="ARBA" id="ARBA00009439"/>
    </source>
</evidence>
<evidence type="ECO:0000256" key="13">
    <source>
        <dbReference type="ARBA" id="ARBA00049360"/>
    </source>
</evidence>
<evidence type="ECO:0000256" key="5">
    <source>
        <dbReference type="ARBA" id="ARBA00022454"/>
    </source>
</evidence>
<dbReference type="SUPFAM" id="SSF52540">
    <property type="entry name" value="P-loop containing nucleoside triphosphate hydrolases"/>
    <property type="match status" value="1"/>
</dbReference>
<evidence type="ECO:0000256" key="10">
    <source>
        <dbReference type="ARBA" id="ARBA00023054"/>
    </source>
</evidence>
<name>A0ABR2Z256_9CHLO</name>
<feature type="region of interest" description="Disordered" evidence="15">
    <location>
        <begin position="985"/>
        <end position="1011"/>
    </location>
</feature>
<gene>
    <name evidence="17" type="ORF">WJX75_000420</name>
</gene>
<keyword evidence="6" id="KW-0479">Metal-binding</keyword>
<feature type="domain" description="Rad50/SbcC-type AAA" evidence="16">
    <location>
        <begin position="6"/>
        <end position="254"/>
    </location>
</feature>
<evidence type="ECO:0000256" key="1">
    <source>
        <dbReference type="ARBA" id="ARBA00001947"/>
    </source>
</evidence>
<dbReference type="Proteomes" id="UP001491310">
    <property type="component" value="Unassembled WGS sequence"/>
</dbReference>
<keyword evidence="11" id="KW-0234">DNA repair</keyword>